<dbReference type="InterPro" id="IPR000183">
    <property type="entry name" value="Orn/DAP/Arg_de-COase"/>
</dbReference>
<feature type="binding site" evidence="5">
    <location>
        <position position="395"/>
    </location>
    <ligand>
        <name>substrate</name>
    </ligand>
</feature>
<feature type="binding site" evidence="5">
    <location>
        <position position="334"/>
    </location>
    <ligand>
        <name>substrate</name>
    </ligand>
</feature>
<dbReference type="CDD" id="cd06828">
    <property type="entry name" value="PLPDE_III_DapDC"/>
    <property type="match status" value="1"/>
</dbReference>
<dbReference type="InterPro" id="IPR022657">
    <property type="entry name" value="De-COase2_CS"/>
</dbReference>
<dbReference type="InterPro" id="IPR009006">
    <property type="entry name" value="Ala_racemase/Decarboxylase_C"/>
</dbReference>
<dbReference type="InterPro" id="IPR022643">
    <property type="entry name" value="De-COase2_C"/>
</dbReference>
<comment type="cofactor">
    <cofactor evidence="1 5 7 8">
        <name>pyridoxal 5'-phosphate</name>
        <dbReference type="ChEBI" id="CHEBI:597326"/>
    </cofactor>
</comment>
<feature type="modified residue" description="N6-(pyridoxal phosphate)lysine" evidence="5 7">
    <location>
        <position position="80"/>
    </location>
</feature>
<dbReference type="PANTHER" id="PTHR43727:SF2">
    <property type="entry name" value="GROUP IV DECARBOXYLASE"/>
    <property type="match status" value="1"/>
</dbReference>
<comment type="catalytic activity">
    <reaction evidence="5 8">
        <text>meso-2,6-diaminopimelate + H(+) = L-lysine + CO2</text>
        <dbReference type="Rhea" id="RHEA:15101"/>
        <dbReference type="ChEBI" id="CHEBI:15378"/>
        <dbReference type="ChEBI" id="CHEBI:16526"/>
        <dbReference type="ChEBI" id="CHEBI:32551"/>
        <dbReference type="ChEBI" id="CHEBI:57791"/>
        <dbReference type="EC" id="4.1.1.20"/>
    </reaction>
</comment>
<dbReference type="PRINTS" id="PR01179">
    <property type="entry name" value="ODADCRBXLASE"/>
</dbReference>
<comment type="subunit">
    <text evidence="5">Homodimer.</text>
</comment>
<dbReference type="GO" id="GO:0008836">
    <property type="term" value="F:diaminopimelate decarboxylase activity"/>
    <property type="evidence" value="ECO:0007669"/>
    <property type="project" value="UniProtKB-UniRule"/>
</dbReference>
<dbReference type="Pfam" id="PF02784">
    <property type="entry name" value="Orn_Arg_deC_N"/>
    <property type="match status" value="1"/>
</dbReference>
<dbReference type="InterPro" id="IPR022653">
    <property type="entry name" value="De-COase2_pyr-phos_BS"/>
</dbReference>
<keyword evidence="2 5" id="KW-0210">Decarboxylase</keyword>
<feature type="binding site" evidence="5">
    <location>
        <position position="367"/>
    </location>
    <ligand>
        <name>substrate</name>
    </ligand>
</feature>
<dbReference type="GO" id="GO:0009089">
    <property type="term" value="P:lysine biosynthetic process via diaminopimelate"/>
    <property type="evidence" value="ECO:0007669"/>
    <property type="project" value="UniProtKB-UniRule"/>
</dbReference>
<feature type="domain" description="Orn/DAP/Arg decarboxylase 2 C-terminal" evidence="9">
    <location>
        <begin position="49"/>
        <end position="393"/>
    </location>
</feature>
<dbReference type="InterPro" id="IPR029066">
    <property type="entry name" value="PLP-binding_barrel"/>
</dbReference>
<feature type="binding site" evidence="5">
    <location>
        <position position="259"/>
    </location>
    <ligand>
        <name>pyridoxal 5'-phosphate</name>
        <dbReference type="ChEBI" id="CHEBI:597326"/>
    </ligand>
</feature>
<evidence type="ECO:0000259" key="10">
    <source>
        <dbReference type="Pfam" id="PF02784"/>
    </source>
</evidence>
<evidence type="ECO:0000259" key="9">
    <source>
        <dbReference type="Pfam" id="PF00278"/>
    </source>
</evidence>
<evidence type="ECO:0000256" key="3">
    <source>
        <dbReference type="ARBA" id="ARBA00022898"/>
    </source>
</evidence>
<comment type="caution">
    <text evidence="11">The sequence shown here is derived from an EMBL/GenBank/DDBJ whole genome shotgun (WGS) entry which is preliminary data.</text>
</comment>
<gene>
    <name evidence="5 11" type="primary">lysA</name>
    <name evidence="11" type="ORF">GCM10011491_18640</name>
</gene>
<reference evidence="11" key="1">
    <citation type="journal article" date="2014" name="Int. J. Syst. Evol. Microbiol.">
        <title>Complete genome sequence of Corynebacterium casei LMG S-19264T (=DSM 44701T), isolated from a smear-ripened cheese.</title>
        <authorList>
            <consortium name="US DOE Joint Genome Institute (JGI-PGF)"/>
            <person name="Walter F."/>
            <person name="Albersmeier A."/>
            <person name="Kalinowski J."/>
            <person name="Ruckert C."/>
        </authorList>
    </citation>
    <scope>NUCLEOTIDE SEQUENCE</scope>
    <source>
        <strain evidence="11">CGMCC 1.15082</strain>
    </source>
</reference>
<name>A0A916WDJ4_9HYPH</name>
<dbReference type="HAMAP" id="MF_02120">
    <property type="entry name" value="LysA"/>
    <property type="match status" value="1"/>
</dbReference>
<evidence type="ECO:0000256" key="7">
    <source>
        <dbReference type="PIRSR" id="PIRSR600183-50"/>
    </source>
</evidence>
<evidence type="ECO:0000256" key="2">
    <source>
        <dbReference type="ARBA" id="ARBA00022793"/>
    </source>
</evidence>
<feature type="binding site" evidence="5">
    <location>
        <begin position="295"/>
        <end position="298"/>
    </location>
    <ligand>
        <name>pyridoxal 5'-phosphate</name>
        <dbReference type="ChEBI" id="CHEBI:597326"/>
    </ligand>
</feature>
<dbReference type="PROSITE" id="PS00879">
    <property type="entry name" value="ODR_DC_2_2"/>
    <property type="match status" value="1"/>
</dbReference>
<dbReference type="InterPro" id="IPR022644">
    <property type="entry name" value="De-COase2_N"/>
</dbReference>
<dbReference type="SUPFAM" id="SSF51419">
    <property type="entry name" value="PLP-binding barrel"/>
    <property type="match status" value="1"/>
</dbReference>
<comment type="function">
    <text evidence="5">Specifically catalyzes the decarboxylation of meso-diaminopimelate (meso-DAP) to L-lysine.</text>
</comment>
<dbReference type="InterPro" id="IPR002986">
    <property type="entry name" value="DAP_deCOOHase_LysA"/>
</dbReference>
<feature type="domain" description="Orn/DAP/Arg decarboxylase 2 N-terminal" evidence="10">
    <location>
        <begin position="55"/>
        <end position="301"/>
    </location>
</feature>
<dbReference type="NCBIfam" id="TIGR01048">
    <property type="entry name" value="lysA"/>
    <property type="match status" value="1"/>
</dbReference>
<keyword evidence="4 5" id="KW-0456">Lyase</keyword>
<dbReference type="PANTHER" id="PTHR43727">
    <property type="entry name" value="DIAMINOPIMELATE DECARBOXYLASE"/>
    <property type="match status" value="1"/>
</dbReference>
<sequence>MQPNGSLGVALDAARQGVSPLNHFEYQDGVLHAENVSVAEIARAVGTPFYCYSTATLTRHFRVFTQAFADMDALVCYALKANSNQAVLKTLAKLGSGADVVSEGELRRALAAGIPADKIVFSGVGKKASEMDFALAAGIHCFNVESEPELEMLSARAVAMGKTAPVSLRINPDVDARTHAKISTGKAENKFGIPYARAREVYARAASLPGIRVTGIDMHIGSQISELQPFDDAFALLADLVAQLKADGHAIEHVDLGGGLGIPYRIDNNPPPLPDAYAAIVAKHIRPLGLKTIFEPGRLIVGNAGILVTEVIFVKEGNARNFIIVDAAMNDLIRPTLYDAFHDIRPVLAPKDGQRRIRADIVGPVCETGDYLGQDRDLPYPAPGDLLAIMTAGAYGAVQAGTYNTRLLVPEVLVDGDRYHVVRPRDSYEALIGLDSVPDWL</sequence>
<dbReference type="SUPFAM" id="SSF50621">
    <property type="entry name" value="Alanine racemase C-terminal domain-like"/>
    <property type="match status" value="1"/>
</dbReference>
<feature type="active site" description="Proton donor" evidence="7">
    <location>
        <position position="366"/>
    </location>
</feature>
<dbReference type="GO" id="GO:0030170">
    <property type="term" value="F:pyridoxal phosphate binding"/>
    <property type="evidence" value="ECO:0007669"/>
    <property type="project" value="UniProtKB-UniRule"/>
</dbReference>
<keyword evidence="12" id="KW-1185">Reference proteome</keyword>
<proteinExistence type="inferred from homology"/>
<dbReference type="EC" id="4.1.1.20" evidence="5 6"/>
<protein>
    <recommendedName>
        <fullName evidence="5 6">Diaminopimelate decarboxylase</fullName>
        <shortName evidence="5">DAP decarboxylase</shortName>
        <shortName evidence="5">DAPDC</shortName>
        <ecNumber evidence="5 6">4.1.1.20</ecNumber>
    </recommendedName>
</protein>
<feature type="binding site" evidence="5">
    <location>
        <position position="395"/>
    </location>
    <ligand>
        <name>pyridoxal 5'-phosphate</name>
        <dbReference type="ChEBI" id="CHEBI:597326"/>
    </ligand>
</feature>
<dbReference type="EMBL" id="BMHH01000006">
    <property type="protein sequence ID" value="GGA90942.1"/>
    <property type="molecule type" value="Genomic_DNA"/>
</dbReference>
<dbReference type="Proteomes" id="UP000646478">
    <property type="component" value="Unassembled WGS sequence"/>
</dbReference>
<evidence type="ECO:0000256" key="5">
    <source>
        <dbReference type="HAMAP-Rule" id="MF_02120"/>
    </source>
</evidence>
<feature type="binding site" evidence="5">
    <location>
        <position position="298"/>
    </location>
    <ligand>
        <name>substrate</name>
    </ligand>
</feature>
<dbReference type="Pfam" id="PF00278">
    <property type="entry name" value="Orn_DAP_Arg_deC"/>
    <property type="match status" value="1"/>
</dbReference>
<comment type="similarity">
    <text evidence="5">Belongs to the Orn/Lys/Arg decarboxylase class-II family. LysA subfamily.</text>
</comment>
<evidence type="ECO:0000256" key="6">
    <source>
        <dbReference type="NCBIfam" id="TIGR01048"/>
    </source>
</evidence>
<keyword evidence="5 8" id="KW-0457">Lysine biosynthesis</keyword>
<keyword evidence="3 5" id="KW-0663">Pyridoxal phosphate</keyword>
<dbReference type="Gene3D" id="3.20.20.10">
    <property type="entry name" value="Alanine racemase"/>
    <property type="match status" value="1"/>
</dbReference>
<reference evidence="11" key="2">
    <citation type="submission" date="2020-09" db="EMBL/GenBank/DDBJ databases">
        <authorList>
            <person name="Sun Q."/>
            <person name="Zhou Y."/>
        </authorList>
    </citation>
    <scope>NUCLEOTIDE SEQUENCE</scope>
    <source>
        <strain evidence="11">CGMCC 1.15082</strain>
    </source>
</reference>
<evidence type="ECO:0000313" key="12">
    <source>
        <dbReference type="Proteomes" id="UP000646478"/>
    </source>
</evidence>
<evidence type="ECO:0000256" key="4">
    <source>
        <dbReference type="ARBA" id="ARBA00023239"/>
    </source>
</evidence>
<accession>A0A916WDJ4</accession>
<comment type="pathway">
    <text evidence="5 8">Amino-acid biosynthesis; L-lysine biosynthesis via DAP pathway; L-lysine from DL-2,6-diaminopimelate: step 1/1.</text>
</comment>
<dbReference type="FunFam" id="3.20.20.10:FF:000003">
    <property type="entry name" value="Diaminopimelate decarboxylase"/>
    <property type="match status" value="1"/>
</dbReference>
<organism evidence="11 12">
    <name type="scientific">Brucella endophytica</name>
    <dbReference type="NCBI Taxonomy" id="1963359"/>
    <lineage>
        <taxon>Bacteria</taxon>
        <taxon>Pseudomonadati</taxon>
        <taxon>Pseudomonadota</taxon>
        <taxon>Alphaproteobacteria</taxon>
        <taxon>Hyphomicrobiales</taxon>
        <taxon>Brucellaceae</taxon>
        <taxon>Brucella/Ochrobactrum group</taxon>
        <taxon>Brucella</taxon>
    </lineage>
</organism>
<dbReference type="Gene3D" id="2.40.37.10">
    <property type="entry name" value="Lyase, Ornithine Decarboxylase, Chain A, domain 1"/>
    <property type="match status" value="1"/>
</dbReference>
<dbReference type="PRINTS" id="PR01181">
    <property type="entry name" value="DAPDCRBXLASE"/>
</dbReference>
<evidence type="ECO:0000256" key="8">
    <source>
        <dbReference type="RuleBase" id="RU003738"/>
    </source>
</evidence>
<feature type="binding site" evidence="5">
    <location>
        <position position="338"/>
    </location>
    <ligand>
        <name>substrate</name>
    </ligand>
</feature>
<keyword evidence="5" id="KW-0028">Amino-acid biosynthesis</keyword>
<evidence type="ECO:0000313" key="11">
    <source>
        <dbReference type="EMBL" id="GGA90942.1"/>
    </source>
</evidence>
<dbReference type="PROSITE" id="PS00878">
    <property type="entry name" value="ODR_DC_2_1"/>
    <property type="match status" value="1"/>
</dbReference>
<evidence type="ECO:0000256" key="1">
    <source>
        <dbReference type="ARBA" id="ARBA00001933"/>
    </source>
</evidence>
<dbReference type="AlphaFoldDB" id="A0A916WDJ4"/>